<name>A0ABY3WTE9_9ACTN</name>
<dbReference type="Gene3D" id="3.30.360.10">
    <property type="entry name" value="Dihydrodipicolinate Reductase, domain 2"/>
    <property type="match status" value="1"/>
</dbReference>
<dbReference type="PANTHER" id="PTHR43377:SF2">
    <property type="entry name" value="BINDING ROSSMANN FOLD OXIDOREDUCTASE, PUTATIVE (AFU_ORTHOLOGUE AFUA_4G00560)-RELATED"/>
    <property type="match status" value="1"/>
</dbReference>
<dbReference type="InterPro" id="IPR000683">
    <property type="entry name" value="Gfo/Idh/MocA-like_OxRdtase_N"/>
</dbReference>
<keyword evidence="5" id="KW-1185">Reference proteome</keyword>
<evidence type="ECO:0000313" key="4">
    <source>
        <dbReference type="EMBL" id="UNM13058.1"/>
    </source>
</evidence>
<dbReference type="InterPro" id="IPR004104">
    <property type="entry name" value="Gfo/Idh/MocA-like_OxRdtase_C"/>
</dbReference>
<dbReference type="InterPro" id="IPR051450">
    <property type="entry name" value="Gfo/Idh/MocA_Oxidoreductases"/>
</dbReference>
<protein>
    <submittedName>
        <fullName evidence="4">Gfo/Idh/MocA family oxidoreductase</fullName>
    </submittedName>
</protein>
<evidence type="ECO:0000259" key="2">
    <source>
        <dbReference type="Pfam" id="PF01408"/>
    </source>
</evidence>
<dbReference type="Pfam" id="PF02894">
    <property type="entry name" value="GFO_IDH_MocA_C"/>
    <property type="match status" value="1"/>
</dbReference>
<reference evidence="4 5" key="1">
    <citation type="submission" date="2021-03" db="EMBL/GenBank/DDBJ databases">
        <title>Complete genome of Streptomyces formicae strain 1H-GS9 (DSM 100524).</title>
        <authorList>
            <person name="Atanasov K.E."/>
            <person name="Altabella T."/>
            <person name="Ferrer A."/>
        </authorList>
    </citation>
    <scope>NUCLEOTIDE SEQUENCE [LARGE SCALE GENOMIC DNA]</scope>
    <source>
        <strain evidence="4 5">1H-GS9</strain>
    </source>
</reference>
<dbReference type="Gene3D" id="3.40.50.720">
    <property type="entry name" value="NAD(P)-binding Rossmann-like Domain"/>
    <property type="match status" value="1"/>
</dbReference>
<dbReference type="SUPFAM" id="SSF51735">
    <property type="entry name" value="NAD(P)-binding Rossmann-fold domains"/>
    <property type="match status" value="1"/>
</dbReference>
<organism evidence="4 5">
    <name type="scientific">Streptomyces formicae</name>
    <dbReference type="NCBI Taxonomy" id="1616117"/>
    <lineage>
        <taxon>Bacteria</taxon>
        <taxon>Bacillati</taxon>
        <taxon>Actinomycetota</taxon>
        <taxon>Actinomycetes</taxon>
        <taxon>Kitasatosporales</taxon>
        <taxon>Streptomycetaceae</taxon>
        <taxon>Streptomyces</taxon>
    </lineage>
</organism>
<evidence type="ECO:0000256" key="1">
    <source>
        <dbReference type="ARBA" id="ARBA00010928"/>
    </source>
</evidence>
<evidence type="ECO:0000313" key="5">
    <source>
        <dbReference type="Proteomes" id="UP000828924"/>
    </source>
</evidence>
<proteinExistence type="inferred from homology"/>
<dbReference type="Pfam" id="PF01408">
    <property type="entry name" value="GFO_IDH_MocA"/>
    <property type="match status" value="1"/>
</dbReference>
<dbReference type="PANTHER" id="PTHR43377">
    <property type="entry name" value="BILIVERDIN REDUCTASE A"/>
    <property type="match status" value="1"/>
</dbReference>
<sequence length="392" mass="42007">MAEPATTRYALSGAGKRAWTAYLPLFGPEAYASGIGTLVAVADTDPAQLSAVTARWEVPTYSTGVRALLDDARPHVLIVTAPDHAHAEQIEAALAAGVDVLTEKPMTLTAAQAASVVAAERRSSASVRVAHNMRHLNLHQAIKRLLAAGAIGTPTQAHLSFRLRPGHGHSYFLRWHRKAAASGGLQITKSCHHFDLLNWWLADWPQEVVGWTRRVHYQSGPDTDNDRRVPVDADIADTLSATVRYRGGAVAHYSLSARSPWEGYTLTVQGTRGELTTRYEVSPPNGARLTRHYAIRLSPLDGPVRSVTIPRESGRHSGADLRMVTALLRQPAPERENHAATAIDGAYAVATGEALTRSAASGGPVAVDELLPGVSGHAGITEPSATTTRREV</sequence>
<dbReference type="EMBL" id="CP071872">
    <property type="protein sequence ID" value="UNM13058.1"/>
    <property type="molecule type" value="Genomic_DNA"/>
</dbReference>
<feature type="domain" description="Gfo/Idh/MocA-like oxidoreductase N-terminal" evidence="2">
    <location>
        <begin position="9"/>
        <end position="131"/>
    </location>
</feature>
<dbReference type="SUPFAM" id="SSF55347">
    <property type="entry name" value="Glyceraldehyde-3-phosphate dehydrogenase-like, C-terminal domain"/>
    <property type="match status" value="1"/>
</dbReference>
<feature type="domain" description="Gfo/Idh/MocA-like oxidoreductase C-terminal" evidence="3">
    <location>
        <begin position="143"/>
        <end position="367"/>
    </location>
</feature>
<dbReference type="Proteomes" id="UP000828924">
    <property type="component" value="Chromosome"/>
</dbReference>
<dbReference type="InterPro" id="IPR036291">
    <property type="entry name" value="NAD(P)-bd_dom_sf"/>
</dbReference>
<evidence type="ECO:0000259" key="3">
    <source>
        <dbReference type="Pfam" id="PF02894"/>
    </source>
</evidence>
<accession>A0ABY3WTE9</accession>
<dbReference type="RefSeq" id="WP_242331776.1">
    <property type="nucleotide sequence ID" value="NZ_CP071872.1"/>
</dbReference>
<comment type="similarity">
    <text evidence="1">Belongs to the Gfo/Idh/MocA family.</text>
</comment>
<gene>
    <name evidence="4" type="ORF">J4032_17500</name>
</gene>